<feature type="domain" description="TonB-dependent receptor plug" evidence="17">
    <location>
        <begin position="79"/>
        <end position="179"/>
    </location>
</feature>
<dbReference type="Pfam" id="PF00593">
    <property type="entry name" value="TonB_dep_Rec_b-barrel"/>
    <property type="match status" value="1"/>
</dbReference>
<dbReference type="Gene3D" id="2.40.170.20">
    <property type="entry name" value="TonB-dependent receptor, beta-barrel domain"/>
    <property type="match status" value="1"/>
</dbReference>
<keyword evidence="11 14" id="KW-0472">Membrane</keyword>
<dbReference type="InterPro" id="IPR036942">
    <property type="entry name" value="Beta-barrel_TonB_sf"/>
</dbReference>
<dbReference type="PANTHER" id="PTHR32552:SF68">
    <property type="entry name" value="FERRICHROME OUTER MEMBRANE TRANSPORTER_PHAGE RECEPTOR"/>
    <property type="match status" value="1"/>
</dbReference>
<evidence type="ECO:0000256" key="2">
    <source>
        <dbReference type="ARBA" id="ARBA00009810"/>
    </source>
</evidence>
<protein>
    <submittedName>
        <fullName evidence="18">TonB-dependent siderophore receptor</fullName>
    </submittedName>
</protein>
<dbReference type="Pfam" id="PF07715">
    <property type="entry name" value="Plug"/>
    <property type="match status" value="1"/>
</dbReference>
<dbReference type="InterPro" id="IPR039426">
    <property type="entry name" value="TonB-dep_rcpt-like"/>
</dbReference>
<evidence type="ECO:0000256" key="7">
    <source>
        <dbReference type="ARBA" id="ARBA00022729"/>
    </source>
</evidence>
<dbReference type="PANTHER" id="PTHR32552">
    <property type="entry name" value="FERRICHROME IRON RECEPTOR-RELATED"/>
    <property type="match status" value="1"/>
</dbReference>
<feature type="domain" description="TonB-dependent receptor-like beta-barrel" evidence="16">
    <location>
        <begin position="251"/>
        <end position="699"/>
    </location>
</feature>
<evidence type="ECO:0000313" key="18">
    <source>
        <dbReference type="EMBL" id="MDA5193984.1"/>
    </source>
</evidence>
<dbReference type="EMBL" id="JANWOI010000003">
    <property type="protein sequence ID" value="MDA5193984.1"/>
    <property type="molecule type" value="Genomic_DNA"/>
</dbReference>
<keyword evidence="5" id="KW-0410">Iron transport</keyword>
<dbReference type="Gene3D" id="2.170.130.10">
    <property type="entry name" value="TonB-dependent receptor, plug domain"/>
    <property type="match status" value="1"/>
</dbReference>
<dbReference type="InterPro" id="IPR037066">
    <property type="entry name" value="Plug_dom_sf"/>
</dbReference>
<sequence length="730" mass="81031">MTRLSDTMTPDATQRAARRRMMLCGSTAILVAGMFAAPAIGQTQEEERKRRNELEEVIVSAPHYVSTGSLSATKTDAPLIETPQAVTVISRDQIDLLSWTSLQQSVRYTAGVSGENYGPDERYDWLTIRGFNPIQYIDGLQAPIGSVTNAGTDLYGSQSVDILKGPSSVLYGQTPPGGIVNMTSRRPEREWGGEVQGQYGSYNHFQGAGDITGPVSDIVSFRLTGLARDRGTQIDFVKSQRQYFAPAVTFDFSDKTRLTLLAYYQHDKVTGDSGGFLPAFGTLLPNPLGKIPVGTNLGEPDINSFKREQYAVGWDFSHQFNDIFGFQQNAKYFHADGKMKSVYGQGFVDNNFDGVPDDFRTVNRASFPFDEKISSYNIDNRLSIKFESGDFEHSVLVGYDYRRYSNNSKYGFASSTWPPGSVPTIDVFNPVYNIPFTSPVANIPYTNQLQHQHGVYLQDQIKYDNLILTLSGRQDMVRSHHALSKEKDDAFSYRVGLNYVTDIGIAPYIQAAKSFQPNSGMDIVTLRPFKPSTGQQIEAGIKYDGRNLPEGMKAFASIAAYKLKQKNMVTTSTLTFLQTQVGEVEVKGIEVEAVARFYERLSINAAYSYTDSKVLDSINLDEIGKQLMAVPKHKISLLVDYTFQTGPLAGLGAGVGGRYLSKAFGDALNKWPNESPVLFDALVHYDREDWRLALNANNVFNVTYVGRCSSAIDCFYGTKRVMTGTLTRKF</sequence>
<evidence type="ECO:0000313" key="19">
    <source>
        <dbReference type="Proteomes" id="UP001141619"/>
    </source>
</evidence>
<keyword evidence="9" id="KW-0406">Ion transport</keyword>
<name>A0A9X3Z7H5_9PROT</name>
<evidence type="ECO:0000256" key="13">
    <source>
        <dbReference type="ARBA" id="ARBA00023237"/>
    </source>
</evidence>
<dbReference type="GO" id="GO:0009279">
    <property type="term" value="C:cell outer membrane"/>
    <property type="evidence" value="ECO:0007669"/>
    <property type="project" value="UniProtKB-SubCell"/>
</dbReference>
<dbReference type="GO" id="GO:0038023">
    <property type="term" value="F:signaling receptor activity"/>
    <property type="evidence" value="ECO:0007669"/>
    <property type="project" value="InterPro"/>
</dbReference>
<keyword evidence="10 15" id="KW-0798">TonB box</keyword>
<dbReference type="CDD" id="cd01347">
    <property type="entry name" value="ligand_gated_channel"/>
    <property type="match status" value="1"/>
</dbReference>
<evidence type="ECO:0000256" key="10">
    <source>
        <dbReference type="ARBA" id="ARBA00023077"/>
    </source>
</evidence>
<keyword evidence="19" id="KW-1185">Reference proteome</keyword>
<evidence type="ECO:0000259" key="16">
    <source>
        <dbReference type="Pfam" id="PF00593"/>
    </source>
</evidence>
<gene>
    <name evidence="18" type="ORF">NYP16_08475</name>
</gene>
<evidence type="ECO:0000256" key="9">
    <source>
        <dbReference type="ARBA" id="ARBA00023065"/>
    </source>
</evidence>
<organism evidence="18 19">
    <name type="scientific">Govanella unica</name>
    <dbReference type="NCBI Taxonomy" id="2975056"/>
    <lineage>
        <taxon>Bacteria</taxon>
        <taxon>Pseudomonadati</taxon>
        <taxon>Pseudomonadota</taxon>
        <taxon>Alphaproteobacteria</taxon>
        <taxon>Emcibacterales</taxon>
        <taxon>Govanellaceae</taxon>
        <taxon>Govanella</taxon>
    </lineage>
</organism>
<proteinExistence type="inferred from homology"/>
<keyword evidence="7" id="KW-0732">Signal</keyword>
<dbReference type="InterPro" id="IPR012910">
    <property type="entry name" value="Plug_dom"/>
</dbReference>
<evidence type="ECO:0000256" key="1">
    <source>
        <dbReference type="ARBA" id="ARBA00004571"/>
    </source>
</evidence>
<accession>A0A9X3Z7H5</accession>
<dbReference type="PROSITE" id="PS52016">
    <property type="entry name" value="TONB_DEPENDENT_REC_3"/>
    <property type="match status" value="1"/>
</dbReference>
<dbReference type="Proteomes" id="UP001141619">
    <property type="component" value="Unassembled WGS sequence"/>
</dbReference>
<dbReference type="SUPFAM" id="SSF56935">
    <property type="entry name" value="Porins"/>
    <property type="match status" value="1"/>
</dbReference>
<evidence type="ECO:0000256" key="8">
    <source>
        <dbReference type="ARBA" id="ARBA00023004"/>
    </source>
</evidence>
<evidence type="ECO:0000256" key="15">
    <source>
        <dbReference type="RuleBase" id="RU003357"/>
    </source>
</evidence>
<dbReference type="GO" id="GO:0015344">
    <property type="term" value="F:siderophore uptake transmembrane transporter activity"/>
    <property type="evidence" value="ECO:0007669"/>
    <property type="project" value="TreeGrafter"/>
</dbReference>
<keyword evidence="13 14" id="KW-0998">Cell outer membrane</keyword>
<keyword evidence="3 14" id="KW-0813">Transport</keyword>
<reference evidence="18" key="1">
    <citation type="submission" date="2022-08" db="EMBL/GenBank/DDBJ databases">
        <authorList>
            <person name="Vandamme P."/>
            <person name="Hettiarachchi A."/>
            <person name="Peeters C."/>
            <person name="Cnockaert M."/>
            <person name="Carlier A."/>
        </authorList>
    </citation>
    <scope>NUCLEOTIDE SEQUENCE</scope>
    <source>
        <strain evidence="18">LMG 31809</strain>
    </source>
</reference>
<evidence type="ECO:0000256" key="14">
    <source>
        <dbReference type="PROSITE-ProRule" id="PRU01360"/>
    </source>
</evidence>
<evidence type="ECO:0000259" key="17">
    <source>
        <dbReference type="Pfam" id="PF07715"/>
    </source>
</evidence>
<keyword evidence="6 14" id="KW-0812">Transmembrane</keyword>
<dbReference type="InterPro" id="IPR000531">
    <property type="entry name" value="Beta-barrel_TonB"/>
</dbReference>
<dbReference type="InterPro" id="IPR010105">
    <property type="entry name" value="TonB_sidphr_rcpt"/>
</dbReference>
<reference evidence="18" key="2">
    <citation type="journal article" date="2023" name="Syst. Appl. Microbiol.">
        <title>Govania unica gen. nov., sp. nov., a rare biosphere bacterium that represents a novel family in the class Alphaproteobacteria.</title>
        <authorList>
            <person name="Vandamme P."/>
            <person name="Peeters C."/>
            <person name="Hettiarachchi A."/>
            <person name="Cnockaert M."/>
            <person name="Carlier A."/>
        </authorList>
    </citation>
    <scope>NUCLEOTIDE SEQUENCE</scope>
    <source>
        <strain evidence="18">LMG 31809</strain>
    </source>
</reference>
<dbReference type="AlphaFoldDB" id="A0A9X3Z7H5"/>
<comment type="caution">
    <text evidence="18">The sequence shown here is derived from an EMBL/GenBank/DDBJ whole genome shotgun (WGS) entry which is preliminary data.</text>
</comment>
<comment type="similarity">
    <text evidence="2 14 15">Belongs to the TonB-dependent receptor family.</text>
</comment>
<keyword evidence="8" id="KW-0408">Iron</keyword>
<evidence type="ECO:0000256" key="4">
    <source>
        <dbReference type="ARBA" id="ARBA00022452"/>
    </source>
</evidence>
<dbReference type="RefSeq" id="WP_274943690.1">
    <property type="nucleotide sequence ID" value="NZ_JANWOI010000003.1"/>
</dbReference>
<evidence type="ECO:0000256" key="3">
    <source>
        <dbReference type="ARBA" id="ARBA00022448"/>
    </source>
</evidence>
<evidence type="ECO:0000256" key="6">
    <source>
        <dbReference type="ARBA" id="ARBA00022692"/>
    </source>
</evidence>
<evidence type="ECO:0000256" key="11">
    <source>
        <dbReference type="ARBA" id="ARBA00023136"/>
    </source>
</evidence>
<comment type="subcellular location">
    <subcellularLocation>
        <location evidence="1 14">Cell outer membrane</location>
        <topology evidence="1 14">Multi-pass membrane protein</topology>
    </subcellularLocation>
</comment>
<dbReference type="NCBIfam" id="TIGR01783">
    <property type="entry name" value="TonB-siderophor"/>
    <property type="match status" value="1"/>
</dbReference>
<evidence type="ECO:0000256" key="12">
    <source>
        <dbReference type="ARBA" id="ARBA00023170"/>
    </source>
</evidence>
<evidence type="ECO:0000256" key="5">
    <source>
        <dbReference type="ARBA" id="ARBA00022496"/>
    </source>
</evidence>
<keyword evidence="12 18" id="KW-0675">Receptor</keyword>
<dbReference type="GO" id="GO:0015891">
    <property type="term" value="P:siderophore transport"/>
    <property type="evidence" value="ECO:0007669"/>
    <property type="project" value="InterPro"/>
</dbReference>
<keyword evidence="4 14" id="KW-1134">Transmembrane beta strand</keyword>